<protein>
    <recommendedName>
        <fullName evidence="2">hydroxymethylpyrimidine kinase</fullName>
        <ecNumber evidence="2">2.7.1.49</ecNumber>
    </recommendedName>
</protein>
<dbReference type="EMBL" id="UFVD01000001">
    <property type="protein sequence ID" value="SUX10551.1"/>
    <property type="molecule type" value="Genomic_DNA"/>
</dbReference>
<dbReference type="CDD" id="cd01169">
    <property type="entry name" value="HMPP_kinase"/>
    <property type="match status" value="1"/>
</dbReference>
<dbReference type="InterPro" id="IPR013749">
    <property type="entry name" value="PM/HMP-P_kinase-1"/>
</dbReference>
<evidence type="ECO:0000259" key="7">
    <source>
        <dbReference type="Pfam" id="PF08543"/>
    </source>
</evidence>
<evidence type="ECO:0000256" key="2">
    <source>
        <dbReference type="ARBA" id="ARBA00012135"/>
    </source>
</evidence>
<sequence>MKIALSIAGSDSGGGAGIQADLKTFEELGVFGTSVITAITAQNTLGVSHIYEVSLQSIEEQLKAVLSDLRPNAIKTGMLFDSNIINLVYENLKNQNIPLVCDCVMVAKGGAKLLKDYAISALISKLIPICELITPNIPEAEIISNFKITDEKDMIKAGLNIQKIGVKSVLMKGGHLSSNDAFDILIDEDKIYKLTSPRIDTKNTHGTGCTYSAAITASLADGLNMLKSAIRAKAFVYEAIKNDLHLGSGHGPTNHFAYVKNGQKNTEIKVENL</sequence>
<dbReference type="GO" id="GO:0008902">
    <property type="term" value="F:hydroxymethylpyrimidine kinase activity"/>
    <property type="evidence" value="ECO:0007669"/>
    <property type="project" value="UniProtKB-EC"/>
</dbReference>
<keyword evidence="9" id="KW-1185">Reference proteome</keyword>
<dbReference type="PANTHER" id="PTHR20858:SF17">
    <property type="entry name" value="HYDROXYMETHYLPYRIMIDINE_PHOSPHOMETHYLPYRIMIDINE KINASE THI20-RELATED"/>
    <property type="match status" value="1"/>
</dbReference>
<evidence type="ECO:0000313" key="8">
    <source>
        <dbReference type="EMBL" id="SUX10551.1"/>
    </source>
</evidence>
<feature type="domain" description="Pyridoxamine kinase/Phosphomethylpyrimidine kinase" evidence="7">
    <location>
        <begin position="11"/>
        <end position="254"/>
    </location>
</feature>
<gene>
    <name evidence="8" type="primary">thiD_1</name>
    <name evidence="8" type="ORF">NCTC12475_00748</name>
</gene>
<dbReference type="Gene3D" id="3.40.1190.20">
    <property type="match status" value="1"/>
</dbReference>
<organism evidence="8 9">
    <name type="scientific">Campylobacter sputorum subsp. sputorum</name>
    <dbReference type="NCBI Taxonomy" id="32024"/>
    <lineage>
        <taxon>Bacteria</taxon>
        <taxon>Pseudomonadati</taxon>
        <taxon>Campylobacterota</taxon>
        <taxon>Epsilonproteobacteria</taxon>
        <taxon>Campylobacterales</taxon>
        <taxon>Campylobacteraceae</taxon>
        <taxon>Campylobacter</taxon>
    </lineage>
</organism>
<evidence type="ECO:0000256" key="6">
    <source>
        <dbReference type="ARBA" id="ARBA00022840"/>
    </source>
</evidence>
<evidence type="ECO:0000256" key="3">
    <source>
        <dbReference type="ARBA" id="ARBA00022679"/>
    </source>
</evidence>
<proteinExistence type="predicted"/>
<dbReference type="RefSeq" id="WP_181892281.1">
    <property type="nucleotide sequence ID" value="NZ_CP043427.1"/>
</dbReference>
<name>A0A381DJ87_9BACT</name>
<dbReference type="GeneID" id="93091181"/>
<dbReference type="PANTHER" id="PTHR20858">
    <property type="entry name" value="PHOSPHOMETHYLPYRIMIDINE KINASE"/>
    <property type="match status" value="1"/>
</dbReference>
<dbReference type="Proteomes" id="UP000254920">
    <property type="component" value="Unassembled WGS sequence"/>
</dbReference>
<dbReference type="GO" id="GO:0009229">
    <property type="term" value="P:thiamine diphosphate biosynthetic process"/>
    <property type="evidence" value="ECO:0007669"/>
    <property type="project" value="UniProtKB-UniPathway"/>
</dbReference>
<dbReference type="SUPFAM" id="SSF53613">
    <property type="entry name" value="Ribokinase-like"/>
    <property type="match status" value="1"/>
</dbReference>
<dbReference type="InterPro" id="IPR029056">
    <property type="entry name" value="Ribokinase-like"/>
</dbReference>
<dbReference type="NCBIfam" id="TIGR00097">
    <property type="entry name" value="HMP-P_kinase"/>
    <property type="match status" value="1"/>
</dbReference>
<dbReference type="GO" id="GO:0009228">
    <property type="term" value="P:thiamine biosynthetic process"/>
    <property type="evidence" value="ECO:0007669"/>
    <property type="project" value="InterPro"/>
</dbReference>
<comment type="pathway">
    <text evidence="1">Cofactor biosynthesis; thiamine diphosphate biosynthesis.</text>
</comment>
<dbReference type="GO" id="GO:0008972">
    <property type="term" value="F:phosphomethylpyrimidine kinase activity"/>
    <property type="evidence" value="ECO:0007669"/>
    <property type="project" value="InterPro"/>
</dbReference>
<dbReference type="FunFam" id="3.40.1190.20:FF:000003">
    <property type="entry name" value="Phosphomethylpyrimidine kinase ThiD"/>
    <property type="match status" value="1"/>
</dbReference>
<dbReference type="STRING" id="32024.GCA_000788295_01167"/>
<dbReference type="InterPro" id="IPR004399">
    <property type="entry name" value="HMP/HMP-P_kinase_dom"/>
</dbReference>
<dbReference type="EC" id="2.7.1.49" evidence="2"/>
<keyword evidence="5 8" id="KW-0418">Kinase</keyword>
<reference evidence="8 9" key="1">
    <citation type="submission" date="2018-06" db="EMBL/GenBank/DDBJ databases">
        <authorList>
            <consortium name="Pathogen Informatics"/>
            <person name="Doyle S."/>
        </authorList>
    </citation>
    <scope>NUCLEOTIDE SEQUENCE [LARGE SCALE GENOMIC DNA]</scope>
    <source>
        <strain evidence="8 9">NCTC12475</strain>
    </source>
</reference>
<dbReference type="GO" id="GO:0005829">
    <property type="term" value="C:cytosol"/>
    <property type="evidence" value="ECO:0007669"/>
    <property type="project" value="TreeGrafter"/>
</dbReference>
<dbReference type="AlphaFoldDB" id="A0A381DJ87"/>
<accession>A0A381DJ87</accession>
<keyword evidence="4" id="KW-0547">Nucleotide-binding</keyword>
<dbReference type="UniPathway" id="UPA00060">
    <property type="reaction ID" value="UER00138"/>
</dbReference>
<dbReference type="GO" id="GO:0005524">
    <property type="term" value="F:ATP binding"/>
    <property type="evidence" value="ECO:0007669"/>
    <property type="project" value="UniProtKB-KW"/>
</dbReference>
<keyword evidence="3 8" id="KW-0808">Transferase</keyword>
<evidence type="ECO:0000256" key="5">
    <source>
        <dbReference type="ARBA" id="ARBA00022777"/>
    </source>
</evidence>
<evidence type="ECO:0000313" key="9">
    <source>
        <dbReference type="Proteomes" id="UP000254920"/>
    </source>
</evidence>
<keyword evidence="6" id="KW-0067">ATP-binding</keyword>
<evidence type="ECO:0000256" key="4">
    <source>
        <dbReference type="ARBA" id="ARBA00022741"/>
    </source>
</evidence>
<dbReference type="Pfam" id="PF08543">
    <property type="entry name" value="Phos_pyr_kin"/>
    <property type="match status" value="1"/>
</dbReference>
<evidence type="ECO:0000256" key="1">
    <source>
        <dbReference type="ARBA" id="ARBA00004948"/>
    </source>
</evidence>